<evidence type="ECO:0000313" key="3">
    <source>
        <dbReference type="Proteomes" id="UP001221142"/>
    </source>
</evidence>
<proteinExistence type="predicted"/>
<comment type="caution">
    <text evidence="2">The sequence shown here is derived from an EMBL/GenBank/DDBJ whole genome shotgun (WGS) entry which is preliminary data.</text>
</comment>
<dbReference type="EMBL" id="JARKIF010000012">
    <property type="protein sequence ID" value="KAJ7625808.1"/>
    <property type="molecule type" value="Genomic_DNA"/>
</dbReference>
<keyword evidence="1" id="KW-0472">Membrane</keyword>
<dbReference type="AlphaFoldDB" id="A0AAD7BMW3"/>
<keyword evidence="1" id="KW-0812">Transmembrane</keyword>
<keyword evidence="1" id="KW-1133">Transmembrane helix</keyword>
<evidence type="ECO:0000256" key="1">
    <source>
        <dbReference type="SAM" id="Phobius"/>
    </source>
</evidence>
<feature type="transmembrane region" description="Helical" evidence="1">
    <location>
        <begin position="80"/>
        <end position="101"/>
    </location>
</feature>
<dbReference type="Proteomes" id="UP001221142">
    <property type="component" value="Unassembled WGS sequence"/>
</dbReference>
<organism evidence="2 3">
    <name type="scientific">Roridomyces roridus</name>
    <dbReference type="NCBI Taxonomy" id="1738132"/>
    <lineage>
        <taxon>Eukaryota</taxon>
        <taxon>Fungi</taxon>
        <taxon>Dikarya</taxon>
        <taxon>Basidiomycota</taxon>
        <taxon>Agaricomycotina</taxon>
        <taxon>Agaricomycetes</taxon>
        <taxon>Agaricomycetidae</taxon>
        <taxon>Agaricales</taxon>
        <taxon>Marasmiineae</taxon>
        <taxon>Mycenaceae</taxon>
        <taxon>Roridomyces</taxon>
    </lineage>
</organism>
<name>A0AAD7BMW3_9AGAR</name>
<dbReference type="InterPro" id="IPR042099">
    <property type="entry name" value="ANL_N_sf"/>
</dbReference>
<dbReference type="SUPFAM" id="SSF56801">
    <property type="entry name" value="Acetyl-CoA synthetase-like"/>
    <property type="match status" value="1"/>
</dbReference>
<accession>A0AAD7BMW3</accession>
<evidence type="ECO:0008006" key="4">
    <source>
        <dbReference type="Google" id="ProtNLM"/>
    </source>
</evidence>
<sequence length="111" mass="12082">MSTVLPPLDCTLSLDEIIDFHISHNNQGAAFSFADAQGNITDISHFEFARAAHRVAHILRPQRLGPEGQVLAIMALTDSLIYQTLIAGCIKAGIVVSFIHFRQTPMTPVLG</sequence>
<gene>
    <name evidence="2" type="ORF">FB45DRAFT_750748</name>
</gene>
<keyword evidence="3" id="KW-1185">Reference proteome</keyword>
<protein>
    <recommendedName>
        <fullName evidence="4">AMP-dependent synthetase/ligase domain-containing protein</fullName>
    </recommendedName>
</protein>
<reference evidence="2" key="1">
    <citation type="submission" date="2023-03" db="EMBL/GenBank/DDBJ databases">
        <title>Massive genome expansion in bonnet fungi (Mycena s.s.) driven by repeated elements and novel gene families across ecological guilds.</title>
        <authorList>
            <consortium name="Lawrence Berkeley National Laboratory"/>
            <person name="Harder C.B."/>
            <person name="Miyauchi S."/>
            <person name="Viragh M."/>
            <person name="Kuo A."/>
            <person name="Thoen E."/>
            <person name="Andreopoulos B."/>
            <person name="Lu D."/>
            <person name="Skrede I."/>
            <person name="Drula E."/>
            <person name="Henrissat B."/>
            <person name="Morin E."/>
            <person name="Kohler A."/>
            <person name="Barry K."/>
            <person name="LaButti K."/>
            <person name="Morin E."/>
            <person name="Salamov A."/>
            <person name="Lipzen A."/>
            <person name="Mereny Z."/>
            <person name="Hegedus B."/>
            <person name="Baldrian P."/>
            <person name="Stursova M."/>
            <person name="Weitz H."/>
            <person name="Taylor A."/>
            <person name="Grigoriev I.V."/>
            <person name="Nagy L.G."/>
            <person name="Martin F."/>
            <person name="Kauserud H."/>
        </authorList>
    </citation>
    <scope>NUCLEOTIDE SEQUENCE</scope>
    <source>
        <strain evidence="2">9284</strain>
    </source>
</reference>
<evidence type="ECO:0000313" key="2">
    <source>
        <dbReference type="EMBL" id="KAJ7625808.1"/>
    </source>
</evidence>
<dbReference type="Gene3D" id="3.40.50.12780">
    <property type="entry name" value="N-terminal domain of ligase-like"/>
    <property type="match status" value="1"/>
</dbReference>